<organism evidence="1">
    <name type="scientific">viral metagenome</name>
    <dbReference type="NCBI Taxonomy" id="1070528"/>
    <lineage>
        <taxon>unclassified sequences</taxon>
        <taxon>metagenomes</taxon>
        <taxon>organismal metagenomes</taxon>
    </lineage>
</organism>
<evidence type="ECO:0000313" key="1">
    <source>
        <dbReference type="EMBL" id="QHT87160.1"/>
    </source>
</evidence>
<dbReference type="EMBL" id="MN740084">
    <property type="protein sequence ID" value="QHT87160.1"/>
    <property type="molecule type" value="Genomic_DNA"/>
</dbReference>
<evidence type="ECO:0008006" key="2">
    <source>
        <dbReference type="Google" id="ProtNLM"/>
    </source>
</evidence>
<reference evidence="1" key="1">
    <citation type="journal article" date="2020" name="Nature">
        <title>Giant virus diversity and host interactions through global metagenomics.</title>
        <authorList>
            <person name="Schulz F."/>
            <person name="Roux S."/>
            <person name="Paez-Espino D."/>
            <person name="Jungbluth S."/>
            <person name="Walsh D.A."/>
            <person name="Denef V.J."/>
            <person name="McMahon K.D."/>
            <person name="Konstantinidis K.T."/>
            <person name="Eloe-Fadrosh E.A."/>
            <person name="Kyrpides N.C."/>
            <person name="Woyke T."/>
        </authorList>
    </citation>
    <scope>NUCLEOTIDE SEQUENCE</scope>
    <source>
        <strain evidence="1">GVMAG-M-3300023184-190</strain>
    </source>
</reference>
<accession>A0A6C0I3J5</accession>
<protein>
    <recommendedName>
        <fullName evidence="2">Glycosyltransferase</fullName>
    </recommendedName>
</protein>
<sequence length="74" mass="9127">MKIAIQYSGHLRFIQETYPQIKEWFAAEEEIEFYFFVHTWDESLPEDIEYMKNIIKPARYLIDKQKILKDIRIN</sequence>
<name>A0A6C0I3J5_9ZZZZ</name>
<dbReference type="AlphaFoldDB" id="A0A6C0I3J5"/>
<proteinExistence type="predicted"/>